<dbReference type="SUPFAM" id="SSF50129">
    <property type="entry name" value="GroES-like"/>
    <property type="match status" value="1"/>
</dbReference>
<dbReference type="OrthoDB" id="809632at2759"/>
<dbReference type="STRING" id="3218.A0A2K1L756"/>
<dbReference type="CDD" id="cd08295">
    <property type="entry name" value="double_bond_reductase_like"/>
    <property type="match status" value="1"/>
</dbReference>
<dbReference type="Proteomes" id="UP000006727">
    <property type="component" value="Chromosome 1"/>
</dbReference>
<evidence type="ECO:0000313" key="4">
    <source>
        <dbReference type="EnsemblPlants" id="Pp3c1_6990V3.1"/>
    </source>
</evidence>
<dbReference type="AlphaFoldDB" id="A0A2K1L756"/>
<dbReference type="FunCoup" id="A0A2K1L756">
    <property type="interactions" value="2254"/>
</dbReference>
<dbReference type="PANTHER" id="PTHR43205">
    <property type="entry name" value="PROSTAGLANDIN REDUCTASE"/>
    <property type="match status" value="1"/>
</dbReference>
<dbReference type="RefSeq" id="XP_024380007.1">
    <property type="nucleotide sequence ID" value="XM_024524239.2"/>
</dbReference>
<organism evidence="3">
    <name type="scientific">Physcomitrium patens</name>
    <name type="common">Spreading-leaved earth moss</name>
    <name type="synonym">Physcomitrella patens</name>
    <dbReference type="NCBI Taxonomy" id="3218"/>
    <lineage>
        <taxon>Eukaryota</taxon>
        <taxon>Viridiplantae</taxon>
        <taxon>Streptophyta</taxon>
        <taxon>Embryophyta</taxon>
        <taxon>Bryophyta</taxon>
        <taxon>Bryophytina</taxon>
        <taxon>Bryopsida</taxon>
        <taxon>Funariidae</taxon>
        <taxon>Funariales</taxon>
        <taxon>Funariaceae</taxon>
        <taxon>Physcomitrium</taxon>
    </lineage>
</organism>
<dbReference type="GO" id="GO:0016628">
    <property type="term" value="F:oxidoreductase activity, acting on the CH-CH group of donors, NAD or NADP as acceptor"/>
    <property type="evidence" value="ECO:0007669"/>
    <property type="project" value="InterPro"/>
</dbReference>
<dbReference type="Gramene" id="Pp3c1_6990V3.3">
    <property type="protein sequence ID" value="Pp3c1_6990V3.3"/>
    <property type="gene ID" value="Pp3c1_6990"/>
</dbReference>
<keyword evidence="5" id="KW-1185">Reference proteome</keyword>
<dbReference type="Gene3D" id="3.40.50.720">
    <property type="entry name" value="NAD(P)-binding Rossmann-like Domain"/>
    <property type="match status" value="1"/>
</dbReference>
<dbReference type="GeneID" id="112284446"/>
<evidence type="ECO:0000313" key="5">
    <source>
        <dbReference type="Proteomes" id="UP000006727"/>
    </source>
</evidence>
<dbReference type="EMBL" id="ABEU02000001">
    <property type="protein sequence ID" value="PNR61880.1"/>
    <property type="molecule type" value="Genomic_DNA"/>
</dbReference>
<dbReference type="EnsemblPlants" id="Pp3c1_6990V3.3">
    <property type="protein sequence ID" value="Pp3c1_6990V3.3"/>
    <property type="gene ID" value="Pp3c1_6990"/>
</dbReference>
<dbReference type="Gramene" id="Pp3c1_6990V3.5">
    <property type="protein sequence ID" value="Pp3c1_6990V3.5"/>
    <property type="gene ID" value="Pp3c1_6990"/>
</dbReference>
<dbReference type="Gramene" id="Pp3c1_6990V3.4">
    <property type="protein sequence ID" value="Pp3c1_6990V3.4"/>
    <property type="gene ID" value="Pp3c1_6990"/>
</dbReference>
<dbReference type="EnsemblPlants" id="Pp3c1_6990V3.2">
    <property type="protein sequence ID" value="Pp3c1_6990V3.2"/>
    <property type="gene ID" value="Pp3c1_6990"/>
</dbReference>
<dbReference type="InterPro" id="IPR020843">
    <property type="entry name" value="ER"/>
</dbReference>
<gene>
    <name evidence="4" type="primary">LOC112284446</name>
    <name evidence="3" type="ORF">PHYPA_000304</name>
</gene>
<reference evidence="4" key="3">
    <citation type="submission" date="2020-12" db="UniProtKB">
        <authorList>
            <consortium name="EnsemblPlants"/>
        </authorList>
    </citation>
    <scope>IDENTIFICATION</scope>
</reference>
<dbReference type="EnsemblPlants" id="Pp3c1_6990V3.5">
    <property type="protein sequence ID" value="Pp3c1_6990V3.5"/>
    <property type="gene ID" value="Pp3c1_6990"/>
</dbReference>
<reference evidence="3 5" key="1">
    <citation type="journal article" date="2008" name="Science">
        <title>The Physcomitrella genome reveals evolutionary insights into the conquest of land by plants.</title>
        <authorList>
            <person name="Rensing S."/>
            <person name="Lang D."/>
            <person name="Zimmer A."/>
            <person name="Terry A."/>
            <person name="Salamov A."/>
            <person name="Shapiro H."/>
            <person name="Nishiyama T."/>
            <person name="Perroud P.-F."/>
            <person name="Lindquist E."/>
            <person name="Kamisugi Y."/>
            <person name="Tanahashi T."/>
            <person name="Sakakibara K."/>
            <person name="Fujita T."/>
            <person name="Oishi K."/>
            <person name="Shin-I T."/>
            <person name="Kuroki Y."/>
            <person name="Toyoda A."/>
            <person name="Suzuki Y."/>
            <person name="Hashimoto A."/>
            <person name="Yamaguchi K."/>
            <person name="Sugano A."/>
            <person name="Kohara Y."/>
            <person name="Fujiyama A."/>
            <person name="Anterola A."/>
            <person name="Aoki S."/>
            <person name="Ashton N."/>
            <person name="Barbazuk W.B."/>
            <person name="Barker E."/>
            <person name="Bennetzen J."/>
            <person name="Bezanilla M."/>
            <person name="Blankenship R."/>
            <person name="Cho S.H."/>
            <person name="Dutcher S."/>
            <person name="Estelle M."/>
            <person name="Fawcett J.A."/>
            <person name="Gundlach H."/>
            <person name="Hanada K."/>
            <person name="Heyl A."/>
            <person name="Hicks K.A."/>
            <person name="Hugh J."/>
            <person name="Lohr M."/>
            <person name="Mayer K."/>
            <person name="Melkozernov A."/>
            <person name="Murata T."/>
            <person name="Nelson D."/>
            <person name="Pils B."/>
            <person name="Prigge M."/>
            <person name="Reiss B."/>
            <person name="Renner T."/>
            <person name="Rombauts S."/>
            <person name="Rushton P."/>
            <person name="Sanderfoot A."/>
            <person name="Schween G."/>
            <person name="Shiu S.-H."/>
            <person name="Stueber K."/>
            <person name="Theodoulou F.L."/>
            <person name="Tu H."/>
            <person name="Van de Peer Y."/>
            <person name="Verrier P.J."/>
            <person name="Waters E."/>
            <person name="Wood A."/>
            <person name="Yang L."/>
            <person name="Cove D."/>
            <person name="Cuming A."/>
            <person name="Hasebe M."/>
            <person name="Lucas S."/>
            <person name="Mishler D.B."/>
            <person name="Reski R."/>
            <person name="Grigoriev I."/>
            <person name="Quatrano R.S."/>
            <person name="Boore J.L."/>
        </authorList>
    </citation>
    <scope>NUCLEOTIDE SEQUENCE [LARGE SCALE GENOMIC DNA]</scope>
    <source>
        <strain evidence="4 5">cv. Gransden 2004</strain>
    </source>
</reference>
<dbReference type="InterPro" id="IPR013149">
    <property type="entry name" value="ADH-like_C"/>
</dbReference>
<keyword evidence="1" id="KW-0560">Oxidoreductase</keyword>
<dbReference type="Gramene" id="Pp3c1_6990V3.2">
    <property type="protein sequence ID" value="Pp3c1_6990V3.2"/>
    <property type="gene ID" value="Pp3c1_6990"/>
</dbReference>
<dbReference type="RefSeq" id="XP_024380025.1">
    <property type="nucleotide sequence ID" value="XM_024524257.2"/>
</dbReference>
<dbReference type="RefSeq" id="XP_024380034.1">
    <property type="nucleotide sequence ID" value="XM_024524266.2"/>
</dbReference>
<dbReference type="KEGG" id="ppp:112284446"/>
<feature type="domain" description="Enoyl reductase (ER)" evidence="2">
    <location>
        <begin position="21"/>
        <end position="340"/>
    </location>
</feature>
<dbReference type="SMR" id="A0A2K1L756"/>
<reference evidence="3 5" key="2">
    <citation type="journal article" date="2018" name="Plant J.">
        <title>The Physcomitrella patens chromosome-scale assembly reveals moss genome structure and evolution.</title>
        <authorList>
            <person name="Lang D."/>
            <person name="Ullrich K.K."/>
            <person name="Murat F."/>
            <person name="Fuchs J."/>
            <person name="Jenkins J."/>
            <person name="Haas F.B."/>
            <person name="Piednoel M."/>
            <person name="Gundlach H."/>
            <person name="Van Bel M."/>
            <person name="Meyberg R."/>
            <person name="Vives C."/>
            <person name="Morata J."/>
            <person name="Symeonidi A."/>
            <person name="Hiss M."/>
            <person name="Muchero W."/>
            <person name="Kamisugi Y."/>
            <person name="Saleh O."/>
            <person name="Blanc G."/>
            <person name="Decker E.L."/>
            <person name="van Gessel N."/>
            <person name="Grimwood J."/>
            <person name="Hayes R.D."/>
            <person name="Graham S.W."/>
            <person name="Gunter L.E."/>
            <person name="McDaniel S.F."/>
            <person name="Hoernstein S.N.W."/>
            <person name="Larsson A."/>
            <person name="Li F.W."/>
            <person name="Perroud P.F."/>
            <person name="Phillips J."/>
            <person name="Ranjan P."/>
            <person name="Rokshar D.S."/>
            <person name="Rothfels C.J."/>
            <person name="Schneider L."/>
            <person name="Shu S."/>
            <person name="Stevenson D.W."/>
            <person name="Thummler F."/>
            <person name="Tillich M."/>
            <person name="Villarreal Aguilar J.C."/>
            <person name="Widiez T."/>
            <person name="Wong G.K."/>
            <person name="Wymore A."/>
            <person name="Zhang Y."/>
            <person name="Zimmer A.D."/>
            <person name="Quatrano R.S."/>
            <person name="Mayer K.F.X."/>
            <person name="Goodstein D."/>
            <person name="Casacuberta J.M."/>
            <person name="Vandepoele K."/>
            <person name="Reski R."/>
            <person name="Cuming A.C."/>
            <person name="Tuskan G.A."/>
            <person name="Maumus F."/>
            <person name="Salse J."/>
            <person name="Schmutz J."/>
            <person name="Rensing S.A."/>
        </authorList>
    </citation>
    <scope>NUCLEOTIDE SEQUENCE [LARGE SCALE GENOMIC DNA]</scope>
    <source>
        <strain evidence="4 5">cv. Gransden 2004</strain>
    </source>
</reference>
<dbReference type="EnsemblPlants" id="Pp3c1_6990V3.1">
    <property type="protein sequence ID" value="Pp3c1_6990V3.1"/>
    <property type="gene ID" value="Pp3c1_6990"/>
</dbReference>
<dbReference type="PaxDb" id="3218-PP1S38_345V6.1"/>
<dbReference type="EnsemblPlants" id="Pp3c1_6990V3.4">
    <property type="protein sequence ID" value="Pp3c1_6990V3.4"/>
    <property type="gene ID" value="Pp3c1_6990"/>
</dbReference>
<protein>
    <recommendedName>
        <fullName evidence="2">Enoyl reductase (ER) domain-containing protein</fullName>
    </recommendedName>
</protein>
<dbReference type="InterPro" id="IPR036291">
    <property type="entry name" value="NAD(P)-bd_dom_sf"/>
</dbReference>
<accession>A0A2K1L756</accession>
<dbReference type="SUPFAM" id="SSF51735">
    <property type="entry name" value="NAD(P)-binding Rossmann-fold domains"/>
    <property type="match status" value="1"/>
</dbReference>
<dbReference type="InterPro" id="IPR041694">
    <property type="entry name" value="ADH_N_2"/>
</dbReference>
<name>A0A2K1L756_PHYPA</name>
<dbReference type="Pfam" id="PF16884">
    <property type="entry name" value="ADH_N_2"/>
    <property type="match status" value="1"/>
</dbReference>
<dbReference type="Gene3D" id="3.90.180.10">
    <property type="entry name" value="Medium-chain alcohol dehydrogenases, catalytic domain"/>
    <property type="match status" value="1"/>
</dbReference>
<dbReference type="RefSeq" id="XP_024380014.1">
    <property type="nucleotide sequence ID" value="XM_024524246.2"/>
</dbReference>
<dbReference type="Pfam" id="PF00107">
    <property type="entry name" value="ADH_zinc_N"/>
    <property type="match status" value="1"/>
</dbReference>
<dbReference type="InterPro" id="IPR011032">
    <property type="entry name" value="GroES-like_sf"/>
</dbReference>
<evidence type="ECO:0000313" key="3">
    <source>
        <dbReference type="EMBL" id="PNR61880.1"/>
    </source>
</evidence>
<evidence type="ECO:0000259" key="2">
    <source>
        <dbReference type="SMART" id="SM00829"/>
    </source>
</evidence>
<dbReference type="Gramene" id="Pp3c1_6990V3.1">
    <property type="protein sequence ID" value="Pp3c1_6990V3.1"/>
    <property type="gene ID" value="Pp3c1_6990"/>
</dbReference>
<dbReference type="SMART" id="SM00829">
    <property type="entry name" value="PKS_ER"/>
    <property type="match status" value="1"/>
</dbReference>
<sequence length="345" mass="38242">MTMTSNQVRNKQIKLKHYVLGKLEESDFQISSNEITLELNDNNDVLVKNLYLSCDPYMRHRMRGETNSYIPPYQEGQVLDGYGVSKVVLSNNSSFKVGDCVSSWTRWEEYSVIPRGQRLKVIDPALAPLSYHAGALGMAGFTAYVGFFEVLKPKKGETLFVSAASGAVGQLVGQLARDAGLYVVGSAGSQEKIDLLTNKLGYNAAFNYKEEPDLVAAVAKYCPQGVDKYFENVGGKTLDAVLDNMNNFGRVAVCGLISQYDQGGQDGVYNLKRIINKRVTLQGFLQSDYLHLEPKFMDHMSKLIKADKLVYFEDFAEGLDNAPNAFCRMMIGSKIGKQVITVAKD</sequence>
<evidence type="ECO:0000256" key="1">
    <source>
        <dbReference type="ARBA" id="ARBA00023002"/>
    </source>
</evidence>
<dbReference type="FunFam" id="3.40.50.720:FF:000121">
    <property type="entry name" value="Prostaglandin reductase 2"/>
    <property type="match status" value="1"/>
</dbReference>
<dbReference type="InterPro" id="IPR045010">
    <property type="entry name" value="MDR_fam"/>
</dbReference>
<dbReference type="OMA" id="HKSYIAP"/>
<dbReference type="PANTHER" id="PTHR43205:SF7">
    <property type="entry name" value="PROSTAGLANDIN REDUCTASE 1"/>
    <property type="match status" value="1"/>
</dbReference>
<proteinExistence type="predicted"/>